<sequence>MPGREGRRAPRGSLERPYSALTLRLVLAVFGLLVCLAAGVASAARGWTAVAVALGVLAAVAAVDIGVVLVRLRQRRREGGPPPSLFG</sequence>
<evidence type="ECO:0000313" key="3">
    <source>
        <dbReference type="Proteomes" id="UP000237846"/>
    </source>
</evidence>
<comment type="caution">
    <text evidence="2">The sequence shown here is derived from an EMBL/GenBank/DDBJ whole genome shotgun (WGS) entry which is preliminary data.</text>
</comment>
<keyword evidence="1" id="KW-0812">Transmembrane</keyword>
<feature type="transmembrane region" description="Helical" evidence="1">
    <location>
        <begin position="47"/>
        <end position="70"/>
    </location>
</feature>
<dbReference type="Proteomes" id="UP000237846">
    <property type="component" value="Unassembled WGS sequence"/>
</dbReference>
<gene>
    <name evidence="2" type="ORF">CLV72_101812</name>
</gene>
<proteinExistence type="predicted"/>
<evidence type="ECO:0000256" key="1">
    <source>
        <dbReference type="SAM" id="Phobius"/>
    </source>
</evidence>
<dbReference type="EMBL" id="PVZC01000001">
    <property type="protein sequence ID" value="PRY02211.1"/>
    <property type="molecule type" value="Genomic_DNA"/>
</dbReference>
<accession>A0A2T0QEC3</accession>
<evidence type="ECO:0000313" key="2">
    <source>
        <dbReference type="EMBL" id="PRY02211.1"/>
    </source>
</evidence>
<name>A0A2T0QEC3_9ACTN</name>
<dbReference type="OrthoDB" id="3402708at2"/>
<keyword evidence="3" id="KW-1185">Reference proteome</keyword>
<dbReference type="InterPro" id="IPR045924">
    <property type="entry name" value="DUF6343"/>
</dbReference>
<dbReference type="RefSeq" id="WP_106239348.1">
    <property type="nucleotide sequence ID" value="NZ_PVZC01000001.1"/>
</dbReference>
<dbReference type="Pfam" id="PF19870">
    <property type="entry name" value="DUF6343"/>
    <property type="match status" value="1"/>
</dbReference>
<organism evidence="2 3">
    <name type="scientific">Allonocardiopsis opalescens</name>
    <dbReference type="NCBI Taxonomy" id="1144618"/>
    <lineage>
        <taxon>Bacteria</taxon>
        <taxon>Bacillati</taxon>
        <taxon>Actinomycetota</taxon>
        <taxon>Actinomycetes</taxon>
        <taxon>Streptosporangiales</taxon>
        <taxon>Allonocardiopsis</taxon>
    </lineage>
</organism>
<feature type="transmembrane region" description="Helical" evidence="1">
    <location>
        <begin position="21"/>
        <end position="41"/>
    </location>
</feature>
<reference evidence="2 3" key="1">
    <citation type="submission" date="2018-03" db="EMBL/GenBank/DDBJ databases">
        <title>Genomic Encyclopedia of Archaeal and Bacterial Type Strains, Phase II (KMG-II): from individual species to whole genera.</title>
        <authorList>
            <person name="Goeker M."/>
        </authorList>
    </citation>
    <scope>NUCLEOTIDE SEQUENCE [LARGE SCALE GENOMIC DNA]</scope>
    <source>
        <strain evidence="2 3">DSM 45601</strain>
    </source>
</reference>
<protein>
    <submittedName>
        <fullName evidence="2">Uncharacterized protein</fullName>
    </submittedName>
</protein>
<keyword evidence="1" id="KW-1133">Transmembrane helix</keyword>
<dbReference type="AlphaFoldDB" id="A0A2T0QEC3"/>
<keyword evidence="1" id="KW-0472">Membrane</keyword>